<sequence length="229" mass="23803">MKTFTVLSALLATAIAAPTTPAVDASLQTRTLGSLSKLLTPKCPANIAQPDGKLPKGSISTSALVPISSKNPKTAYPNSEWAKITPGDFCTVFNLVIDSDATQGKVCNLVFDFPDYLQAPGDFVFLGSGRFSFTGYDINAGAVPGVTTYANQPRPGPSPPNPPPVMKPGNSYIVNSSPCGIPPGIGPVTVSGSLCSKDTTFLFKQSNMTCPLGFYVILTDDDGTGSAPH</sequence>
<dbReference type="PANTHER" id="PTHR39613:SF1">
    <property type="entry name" value="ANCHORED CELL WALL PROTEIN, PUTATIVE (AFU_ORTHOLOGUE AFUA_4G08960)-RELATED"/>
    <property type="match status" value="1"/>
</dbReference>
<dbReference type="EMBL" id="JYNV01000152">
    <property type="protein sequence ID" value="KZM24787.1"/>
    <property type="molecule type" value="Genomic_DNA"/>
</dbReference>
<gene>
    <name evidence="1" type="ORF">ST47_g4019</name>
</gene>
<dbReference type="PANTHER" id="PTHR39613">
    <property type="entry name" value="ANCHORED CELL WALL PROTEIN, PUTATIVE (AFU_ORTHOLOGUE AFUA_4G08960)-RELATED"/>
    <property type="match status" value="1"/>
</dbReference>
<proteinExistence type="predicted"/>
<dbReference type="AlphaFoldDB" id="A0A163GBU0"/>
<comment type="caution">
    <text evidence="1">The sequence shown here is derived from an EMBL/GenBank/DDBJ whole genome shotgun (WGS) entry which is preliminary data.</text>
</comment>
<dbReference type="InterPro" id="IPR018620">
    <property type="entry name" value="Ubiquitin3-bd_protein_But2_C"/>
</dbReference>
<dbReference type="Proteomes" id="UP000076837">
    <property type="component" value="Unassembled WGS sequence"/>
</dbReference>
<dbReference type="Pfam" id="PF09792">
    <property type="entry name" value="But2"/>
    <property type="match status" value="1"/>
</dbReference>
<evidence type="ECO:0000313" key="2">
    <source>
        <dbReference type="Proteomes" id="UP000076837"/>
    </source>
</evidence>
<reference evidence="1 2" key="1">
    <citation type="journal article" date="2016" name="Sci. Rep.">
        <title>Draft genome sequencing and secretome analysis of fungal phytopathogen Ascochyta rabiei provides insight into the necrotrophic effector repertoire.</title>
        <authorList>
            <person name="Verma S."/>
            <person name="Gazara R.K."/>
            <person name="Nizam S."/>
            <person name="Parween S."/>
            <person name="Chattopadhyay D."/>
            <person name="Verma P.K."/>
        </authorList>
    </citation>
    <scope>NUCLEOTIDE SEQUENCE [LARGE SCALE GENOMIC DNA]</scope>
    <source>
        <strain evidence="1 2">ArDII</strain>
    </source>
</reference>
<evidence type="ECO:0000313" key="1">
    <source>
        <dbReference type="EMBL" id="KZM24787.1"/>
    </source>
</evidence>
<organism evidence="1 2">
    <name type="scientific">Didymella rabiei</name>
    <name type="common">Chickpea ascochyta blight fungus</name>
    <name type="synonym">Mycosphaerella rabiei</name>
    <dbReference type="NCBI Taxonomy" id="5454"/>
    <lineage>
        <taxon>Eukaryota</taxon>
        <taxon>Fungi</taxon>
        <taxon>Dikarya</taxon>
        <taxon>Ascomycota</taxon>
        <taxon>Pezizomycotina</taxon>
        <taxon>Dothideomycetes</taxon>
        <taxon>Pleosporomycetidae</taxon>
        <taxon>Pleosporales</taxon>
        <taxon>Pleosporineae</taxon>
        <taxon>Didymellaceae</taxon>
        <taxon>Ascochyta</taxon>
    </lineage>
</organism>
<dbReference type="OrthoDB" id="4657524at2759"/>
<accession>A0A163GBU0</accession>
<keyword evidence="2" id="KW-1185">Reference proteome</keyword>
<name>A0A163GBU0_DIDRA</name>
<protein>
    <submittedName>
        <fullName evidence="1">Uncharacterized protein</fullName>
    </submittedName>
</protein>